<protein>
    <submittedName>
        <fullName evidence="1">Uncharacterized protein</fullName>
    </submittedName>
</protein>
<sequence length="305" mass="35515">MPLDRPKKPDLSRILTPDLYSKVLKLNFPWDGHVDIRFAAKFFFIGEPNISQQCFDAFHFRATKPISFICPEIPDVRKYLPDPNDPQYPEHVLALIIVLDQMPRRMYRGVDMRYTNMFFDATCLKLTKELVAADALPESTDDWQRLGFSFDDAVLRKNELYVSLVHSEDLSDHDFMVGRTEAMRKEVERHYGVRDPARDTMDKDAHDPLLFARLIKDGPPLNGSAPDFFFYFFRVVDAHRPVIKKFGRFPYRNEVMGRETTAREKEFLKATENFGSAGLSEAEVERLRKQVKDGIWDELSDRGPR</sequence>
<dbReference type="Gene3D" id="1.25.40.10">
    <property type="entry name" value="Tetratricopeptide repeat domain"/>
    <property type="match status" value="1"/>
</dbReference>
<proteinExistence type="predicted"/>
<dbReference type="EMBL" id="JBAHYK010000185">
    <property type="protein sequence ID" value="KAL0576990.1"/>
    <property type="molecule type" value="Genomic_DNA"/>
</dbReference>
<dbReference type="SUPFAM" id="SSF48452">
    <property type="entry name" value="TPR-like"/>
    <property type="match status" value="1"/>
</dbReference>
<name>A0ABR3FNI0_9AGAR</name>
<dbReference type="Proteomes" id="UP001465976">
    <property type="component" value="Unassembled WGS sequence"/>
</dbReference>
<dbReference type="InterPro" id="IPR011990">
    <property type="entry name" value="TPR-like_helical_dom_sf"/>
</dbReference>
<gene>
    <name evidence="1" type="ORF">V5O48_005000</name>
</gene>
<organism evidence="1 2">
    <name type="scientific">Marasmius crinis-equi</name>
    <dbReference type="NCBI Taxonomy" id="585013"/>
    <lineage>
        <taxon>Eukaryota</taxon>
        <taxon>Fungi</taxon>
        <taxon>Dikarya</taxon>
        <taxon>Basidiomycota</taxon>
        <taxon>Agaricomycotina</taxon>
        <taxon>Agaricomycetes</taxon>
        <taxon>Agaricomycetidae</taxon>
        <taxon>Agaricales</taxon>
        <taxon>Marasmiineae</taxon>
        <taxon>Marasmiaceae</taxon>
        <taxon>Marasmius</taxon>
    </lineage>
</organism>
<reference evidence="1 2" key="1">
    <citation type="submission" date="2024-02" db="EMBL/GenBank/DDBJ databases">
        <title>A draft genome for the cacao thread blight pathogen Marasmius crinis-equi.</title>
        <authorList>
            <person name="Cohen S.P."/>
            <person name="Baruah I.K."/>
            <person name="Amoako-Attah I."/>
            <person name="Bukari Y."/>
            <person name="Meinhardt L.W."/>
            <person name="Bailey B.A."/>
        </authorList>
    </citation>
    <scope>NUCLEOTIDE SEQUENCE [LARGE SCALE GENOMIC DNA]</scope>
    <source>
        <strain evidence="1 2">GH-76</strain>
    </source>
</reference>
<dbReference type="InterPro" id="IPR010323">
    <property type="entry name" value="DUF924"/>
</dbReference>
<dbReference type="Gene3D" id="1.20.58.320">
    <property type="entry name" value="TPR-like"/>
    <property type="match status" value="1"/>
</dbReference>
<evidence type="ECO:0000313" key="1">
    <source>
        <dbReference type="EMBL" id="KAL0576990.1"/>
    </source>
</evidence>
<evidence type="ECO:0000313" key="2">
    <source>
        <dbReference type="Proteomes" id="UP001465976"/>
    </source>
</evidence>
<dbReference type="Pfam" id="PF06041">
    <property type="entry name" value="DUF924"/>
    <property type="match status" value="1"/>
</dbReference>
<comment type="caution">
    <text evidence="1">The sequence shown here is derived from an EMBL/GenBank/DDBJ whole genome shotgun (WGS) entry which is preliminary data.</text>
</comment>
<accession>A0ABR3FNI0</accession>
<keyword evidence="2" id="KW-1185">Reference proteome</keyword>